<comment type="caution">
    <text evidence="1">The sequence shown here is derived from an EMBL/GenBank/DDBJ whole genome shotgun (WGS) entry which is preliminary data.</text>
</comment>
<evidence type="ECO:0000313" key="1">
    <source>
        <dbReference type="EMBL" id="KAK4498049.1"/>
    </source>
</evidence>
<dbReference type="Proteomes" id="UP001305779">
    <property type="component" value="Unassembled WGS sequence"/>
</dbReference>
<sequence>MATATAANNGICHLFRLSAELRNRIYRDVLVEDDEIPIDTRGDPEGAGTADRFAQPGVLRTCRQIRSEAASIYYLENQFGFELVGVDAGKLIAFCKQASPYWRQSDILQVFVPWQSGDWGNLVEWLQAHYENRAPSCSCEDDLNCGGCLVSRMFELVEVLDPAREMRWEGVEKVLSAVKYMVESAYPDRWFW</sequence>
<proteinExistence type="predicted"/>
<dbReference type="PANTHER" id="PTHR42085:SF1">
    <property type="entry name" value="F-BOX DOMAIN-CONTAINING PROTEIN"/>
    <property type="match status" value="1"/>
</dbReference>
<dbReference type="InterPro" id="IPR038883">
    <property type="entry name" value="AN11006-like"/>
</dbReference>
<evidence type="ECO:0000313" key="2">
    <source>
        <dbReference type="Proteomes" id="UP001305779"/>
    </source>
</evidence>
<protein>
    <submittedName>
        <fullName evidence="1">Uncharacterized protein</fullName>
    </submittedName>
</protein>
<dbReference type="EMBL" id="JAXOVC010000008">
    <property type="protein sequence ID" value="KAK4498049.1"/>
    <property type="molecule type" value="Genomic_DNA"/>
</dbReference>
<name>A0ABR0E9F9_ZASCE</name>
<accession>A0ABR0E9F9</accession>
<keyword evidence="2" id="KW-1185">Reference proteome</keyword>
<dbReference type="PANTHER" id="PTHR42085">
    <property type="entry name" value="F-BOX DOMAIN-CONTAINING PROTEIN"/>
    <property type="match status" value="1"/>
</dbReference>
<gene>
    <name evidence="1" type="ORF">PRZ48_010705</name>
</gene>
<reference evidence="1 2" key="1">
    <citation type="journal article" date="2023" name="G3 (Bethesda)">
        <title>A chromosome-level genome assembly of Zasmidium syzygii isolated from banana leaves.</title>
        <authorList>
            <person name="van Westerhoven A.C."/>
            <person name="Mehrabi R."/>
            <person name="Talebi R."/>
            <person name="Steentjes M.B.F."/>
            <person name="Corcolon B."/>
            <person name="Chong P.A."/>
            <person name="Kema G.H.J."/>
            <person name="Seidl M.F."/>
        </authorList>
    </citation>
    <scope>NUCLEOTIDE SEQUENCE [LARGE SCALE GENOMIC DNA]</scope>
    <source>
        <strain evidence="1 2">P124</strain>
    </source>
</reference>
<organism evidence="1 2">
    <name type="scientific">Zasmidium cellare</name>
    <name type="common">Wine cellar mold</name>
    <name type="synonym">Racodium cellare</name>
    <dbReference type="NCBI Taxonomy" id="395010"/>
    <lineage>
        <taxon>Eukaryota</taxon>
        <taxon>Fungi</taxon>
        <taxon>Dikarya</taxon>
        <taxon>Ascomycota</taxon>
        <taxon>Pezizomycotina</taxon>
        <taxon>Dothideomycetes</taxon>
        <taxon>Dothideomycetidae</taxon>
        <taxon>Mycosphaerellales</taxon>
        <taxon>Mycosphaerellaceae</taxon>
        <taxon>Zasmidium</taxon>
    </lineage>
</organism>